<dbReference type="EMBL" id="MPZM01000005">
    <property type="protein sequence ID" value="PPL17721.1"/>
    <property type="molecule type" value="Genomic_DNA"/>
</dbReference>
<organism evidence="1 2">
    <name type="scientific">Oceanisphaera arctica</name>
    <dbReference type="NCBI Taxonomy" id="641510"/>
    <lineage>
        <taxon>Bacteria</taxon>
        <taxon>Pseudomonadati</taxon>
        <taxon>Pseudomonadota</taxon>
        <taxon>Gammaproteobacteria</taxon>
        <taxon>Aeromonadales</taxon>
        <taxon>Aeromonadaceae</taxon>
        <taxon>Oceanisphaera</taxon>
    </lineage>
</organism>
<evidence type="ECO:0000313" key="1">
    <source>
        <dbReference type="EMBL" id="PPL17721.1"/>
    </source>
</evidence>
<name>A0A2P5TPZ0_9GAMM</name>
<reference evidence="2" key="1">
    <citation type="submission" date="2016-11" db="EMBL/GenBank/DDBJ databases">
        <authorList>
            <person name="Sisinthy S."/>
            <person name="Ara S."/>
            <person name="Gundlapally S.R."/>
        </authorList>
    </citation>
    <scope>NUCLEOTIDE SEQUENCE [LARGE SCALE GENOMIC DNA]</scope>
    <source>
        <strain evidence="2">V1-41</strain>
    </source>
</reference>
<accession>A0A2P5TPZ0</accession>
<keyword evidence="2" id="KW-1185">Reference proteome</keyword>
<dbReference type="AlphaFoldDB" id="A0A2P5TPZ0"/>
<sequence>MNGSREVWFNNPINRIYECDKYVAVLTDAERLSEGKLVEFIYRASLHPIDNFFQMVRRRLSLLERPMHSESNNGRVWTGKSAYNPAMVDKMLQILRVYYNFCLVGKDKKTPAERLGLARGPVEIRKILHP</sequence>
<evidence type="ECO:0000313" key="2">
    <source>
        <dbReference type="Proteomes" id="UP000242231"/>
    </source>
</evidence>
<proteinExistence type="predicted"/>
<comment type="caution">
    <text evidence="1">The sequence shown here is derived from an EMBL/GenBank/DDBJ whole genome shotgun (WGS) entry which is preliminary data.</text>
</comment>
<gene>
    <name evidence="1" type="ORF">UN63_03920</name>
</gene>
<protein>
    <submittedName>
        <fullName evidence="1">Uncharacterized protein</fullName>
    </submittedName>
</protein>
<dbReference type="Proteomes" id="UP000242231">
    <property type="component" value="Unassembled WGS sequence"/>
</dbReference>